<sequence>MAYSVPTLATLPPKLFHIISSHIPLYIRPSSLLALALTDRRLKEIVMPRLLYQQVVLEGEKHTLQVLDMLKTQATALTGATIKQEGEIPFAYYVRRLYIYQANYPSALEWLML</sequence>
<keyword evidence="2" id="KW-1185">Reference proteome</keyword>
<dbReference type="Proteomes" id="UP000054166">
    <property type="component" value="Unassembled WGS sequence"/>
</dbReference>
<reference evidence="2" key="2">
    <citation type="submission" date="2015-01" db="EMBL/GenBank/DDBJ databases">
        <title>Evolutionary Origins and Diversification of the Mycorrhizal Mutualists.</title>
        <authorList>
            <consortium name="DOE Joint Genome Institute"/>
            <consortium name="Mycorrhizal Genomics Consortium"/>
            <person name="Kohler A."/>
            <person name="Kuo A."/>
            <person name="Nagy L.G."/>
            <person name="Floudas D."/>
            <person name="Copeland A."/>
            <person name="Barry K.W."/>
            <person name="Cichocki N."/>
            <person name="Veneault-Fourrey C."/>
            <person name="LaButti K."/>
            <person name="Lindquist E.A."/>
            <person name="Lipzen A."/>
            <person name="Lundell T."/>
            <person name="Morin E."/>
            <person name="Murat C."/>
            <person name="Riley R."/>
            <person name="Ohm R."/>
            <person name="Sun H."/>
            <person name="Tunlid A."/>
            <person name="Henrissat B."/>
            <person name="Grigoriev I.V."/>
            <person name="Hibbett D.S."/>
            <person name="Martin F."/>
        </authorList>
    </citation>
    <scope>NUCLEOTIDE SEQUENCE [LARGE SCALE GENOMIC DNA]</scope>
    <source>
        <strain evidence="2">F 1598</strain>
    </source>
</reference>
<name>A0A0C3ENS5_PILCF</name>
<accession>A0A0C3ENS5</accession>
<dbReference type="InParanoid" id="A0A0C3ENS5"/>
<dbReference type="AlphaFoldDB" id="A0A0C3ENS5"/>
<evidence type="ECO:0000313" key="1">
    <source>
        <dbReference type="EMBL" id="KIM74235.1"/>
    </source>
</evidence>
<protein>
    <recommendedName>
        <fullName evidence="3">F-box domain-containing protein</fullName>
    </recommendedName>
</protein>
<evidence type="ECO:0008006" key="3">
    <source>
        <dbReference type="Google" id="ProtNLM"/>
    </source>
</evidence>
<organism evidence="1 2">
    <name type="scientific">Piloderma croceum (strain F 1598)</name>
    <dbReference type="NCBI Taxonomy" id="765440"/>
    <lineage>
        <taxon>Eukaryota</taxon>
        <taxon>Fungi</taxon>
        <taxon>Dikarya</taxon>
        <taxon>Basidiomycota</taxon>
        <taxon>Agaricomycotina</taxon>
        <taxon>Agaricomycetes</taxon>
        <taxon>Agaricomycetidae</taxon>
        <taxon>Atheliales</taxon>
        <taxon>Atheliaceae</taxon>
        <taxon>Piloderma</taxon>
    </lineage>
</organism>
<gene>
    <name evidence="1" type="ORF">PILCRDRAFT_709434</name>
</gene>
<proteinExistence type="predicted"/>
<dbReference type="HOGENOM" id="CLU_2134484_0_0_1"/>
<evidence type="ECO:0000313" key="2">
    <source>
        <dbReference type="Proteomes" id="UP000054166"/>
    </source>
</evidence>
<reference evidence="1 2" key="1">
    <citation type="submission" date="2014-04" db="EMBL/GenBank/DDBJ databases">
        <authorList>
            <consortium name="DOE Joint Genome Institute"/>
            <person name="Kuo A."/>
            <person name="Tarkka M."/>
            <person name="Buscot F."/>
            <person name="Kohler A."/>
            <person name="Nagy L.G."/>
            <person name="Floudas D."/>
            <person name="Copeland A."/>
            <person name="Barry K.W."/>
            <person name="Cichocki N."/>
            <person name="Veneault-Fourrey C."/>
            <person name="LaButti K."/>
            <person name="Lindquist E.A."/>
            <person name="Lipzen A."/>
            <person name="Lundell T."/>
            <person name="Morin E."/>
            <person name="Murat C."/>
            <person name="Sun H."/>
            <person name="Tunlid A."/>
            <person name="Henrissat B."/>
            <person name="Grigoriev I.V."/>
            <person name="Hibbett D.S."/>
            <person name="Martin F."/>
            <person name="Nordberg H.P."/>
            <person name="Cantor M.N."/>
            <person name="Hua S.X."/>
        </authorList>
    </citation>
    <scope>NUCLEOTIDE SEQUENCE [LARGE SCALE GENOMIC DNA]</scope>
    <source>
        <strain evidence="1 2">F 1598</strain>
    </source>
</reference>
<dbReference type="EMBL" id="KN833064">
    <property type="protein sequence ID" value="KIM74235.1"/>
    <property type="molecule type" value="Genomic_DNA"/>
</dbReference>